<gene>
    <name evidence="2" type="ORF">RND71_004098</name>
</gene>
<dbReference type="GO" id="GO:0005634">
    <property type="term" value="C:nucleus"/>
    <property type="evidence" value="ECO:0007669"/>
    <property type="project" value="InterPro"/>
</dbReference>
<dbReference type="Pfam" id="PF04921">
    <property type="entry name" value="XAP5"/>
    <property type="match status" value="1"/>
</dbReference>
<name>A0AAE1SX83_9SOLA</name>
<comment type="caution">
    <text evidence="2">The sequence shown here is derived from an EMBL/GenBank/DDBJ whole genome shotgun (WGS) entry which is preliminary data.</text>
</comment>
<dbReference type="PANTHER" id="PTHR12722">
    <property type="entry name" value="XAP-5 PROTEIN-RELATED"/>
    <property type="match status" value="1"/>
</dbReference>
<dbReference type="PANTHER" id="PTHR12722:SF0">
    <property type="entry name" value="PROTEIN FAM50A"/>
    <property type="match status" value="1"/>
</dbReference>
<evidence type="ECO:0000259" key="1">
    <source>
        <dbReference type="Pfam" id="PF04921"/>
    </source>
</evidence>
<reference evidence="2" key="1">
    <citation type="submission" date="2023-12" db="EMBL/GenBank/DDBJ databases">
        <title>Genome assembly of Anisodus tanguticus.</title>
        <authorList>
            <person name="Wang Y.-J."/>
        </authorList>
    </citation>
    <scope>NUCLEOTIDE SEQUENCE</scope>
    <source>
        <strain evidence="2">KB-2021</strain>
        <tissue evidence="2">Leaf</tissue>
    </source>
</reference>
<dbReference type="InterPro" id="IPR007005">
    <property type="entry name" value="XAP5"/>
</dbReference>
<organism evidence="2 3">
    <name type="scientific">Anisodus tanguticus</name>
    <dbReference type="NCBI Taxonomy" id="243964"/>
    <lineage>
        <taxon>Eukaryota</taxon>
        <taxon>Viridiplantae</taxon>
        <taxon>Streptophyta</taxon>
        <taxon>Embryophyta</taxon>
        <taxon>Tracheophyta</taxon>
        <taxon>Spermatophyta</taxon>
        <taxon>Magnoliopsida</taxon>
        <taxon>eudicotyledons</taxon>
        <taxon>Gunneridae</taxon>
        <taxon>Pentapetalae</taxon>
        <taxon>asterids</taxon>
        <taxon>lamiids</taxon>
        <taxon>Solanales</taxon>
        <taxon>Solanaceae</taxon>
        <taxon>Solanoideae</taxon>
        <taxon>Hyoscyameae</taxon>
        <taxon>Anisodus</taxon>
    </lineage>
</organism>
<dbReference type="AlphaFoldDB" id="A0AAE1SX83"/>
<dbReference type="GO" id="GO:0006325">
    <property type="term" value="P:chromatin organization"/>
    <property type="evidence" value="ECO:0007669"/>
    <property type="project" value="TreeGrafter"/>
</dbReference>
<evidence type="ECO:0000313" key="2">
    <source>
        <dbReference type="EMBL" id="KAK4377802.1"/>
    </source>
</evidence>
<keyword evidence="3" id="KW-1185">Reference proteome</keyword>
<dbReference type="EMBL" id="JAVYJV010000002">
    <property type="protein sequence ID" value="KAK4377802.1"/>
    <property type="molecule type" value="Genomic_DNA"/>
</dbReference>
<evidence type="ECO:0000313" key="3">
    <source>
        <dbReference type="Proteomes" id="UP001291623"/>
    </source>
</evidence>
<protein>
    <recommendedName>
        <fullName evidence="1">FAM50A/XAP5 C-terminal domain-containing protein</fullName>
    </recommendedName>
</protein>
<accession>A0AAE1SX83</accession>
<sequence>MSLIPIYDSGRIAETLAYDLLLEAFMHAQQFRARSLRSEEPWNWLLTEFSEYYGVTDTYSKLSEREAEEQAKRERLQKQWMRDQELIKNEPLQITYSYWDGTGHRWVIQVRKGDSIGEFLWAVQQQLAPAFREVRTTSVENILYVKEDLIIADATIEKQKHQKLQWG</sequence>
<dbReference type="Proteomes" id="UP001291623">
    <property type="component" value="Unassembled WGS sequence"/>
</dbReference>
<proteinExistence type="predicted"/>
<feature type="domain" description="FAM50A/XAP5 C-terminal" evidence="1">
    <location>
        <begin position="91"/>
        <end position="153"/>
    </location>
</feature>
<dbReference type="InterPro" id="IPR048337">
    <property type="entry name" value="FAM50A/XAP5_C"/>
</dbReference>